<evidence type="ECO:0000313" key="7">
    <source>
        <dbReference type="EMBL" id="CAF4365814.1"/>
    </source>
</evidence>
<organism evidence="7 8">
    <name type="scientific">Rotaria socialis</name>
    <dbReference type="NCBI Taxonomy" id="392032"/>
    <lineage>
        <taxon>Eukaryota</taxon>
        <taxon>Metazoa</taxon>
        <taxon>Spiralia</taxon>
        <taxon>Gnathifera</taxon>
        <taxon>Rotifera</taxon>
        <taxon>Eurotatoria</taxon>
        <taxon>Bdelloidea</taxon>
        <taxon>Philodinida</taxon>
        <taxon>Philodinidae</taxon>
        <taxon>Rotaria</taxon>
    </lineage>
</organism>
<dbReference type="CDD" id="cd05819">
    <property type="entry name" value="NHL"/>
    <property type="match status" value="1"/>
</dbReference>
<dbReference type="SMART" id="SM00175">
    <property type="entry name" value="RAB"/>
    <property type="match status" value="1"/>
</dbReference>
<dbReference type="Gene3D" id="2.120.10.30">
    <property type="entry name" value="TolB, C-terminal domain"/>
    <property type="match status" value="1"/>
</dbReference>
<dbReference type="Pfam" id="PF01436">
    <property type="entry name" value="NHL"/>
    <property type="match status" value="1"/>
</dbReference>
<dbReference type="InterPro" id="IPR005225">
    <property type="entry name" value="Small_GTP-bd"/>
</dbReference>
<name>A0A820M2B4_9BILA</name>
<evidence type="ECO:0000256" key="1">
    <source>
        <dbReference type="ARBA" id="ARBA00004308"/>
    </source>
</evidence>
<dbReference type="SMART" id="SM00174">
    <property type="entry name" value="RHO"/>
    <property type="match status" value="1"/>
</dbReference>
<comment type="subcellular location">
    <subcellularLocation>
        <location evidence="1">Endomembrane system</location>
    </subcellularLocation>
</comment>
<accession>A0A820M2B4</accession>
<dbReference type="EMBL" id="CAJOBQ010000485">
    <property type="protein sequence ID" value="CAF4365814.1"/>
    <property type="molecule type" value="Genomic_DNA"/>
</dbReference>
<dbReference type="Pfam" id="PF00071">
    <property type="entry name" value="Ras"/>
    <property type="match status" value="1"/>
</dbReference>
<dbReference type="SUPFAM" id="SSF52540">
    <property type="entry name" value="P-loop containing nucleoside triphosphate hydrolases"/>
    <property type="match status" value="1"/>
</dbReference>
<reference evidence="7" key="1">
    <citation type="submission" date="2021-02" db="EMBL/GenBank/DDBJ databases">
        <authorList>
            <person name="Nowell W R."/>
        </authorList>
    </citation>
    <scope>NUCLEOTIDE SEQUENCE</scope>
</reference>
<dbReference type="FunFam" id="3.40.50.300:FF:000586">
    <property type="entry name" value="Rab family GTPase"/>
    <property type="match status" value="1"/>
</dbReference>
<dbReference type="PROSITE" id="PS51420">
    <property type="entry name" value="RHO"/>
    <property type="match status" value="1"/>
</dbReference>
<feature type="repeat" description="NHL" evidence="6">
    <location>
        <begin position="361"/>
        <end position="392"/>
    </location>
</feature>
<keyword evidence="5" id="KW-0472">Membrane</keyword>
<evidence type="ECO:0000256" key="6">
    <source>
        <dbReference type="PROSITE-ProRule" id="PRU00504"/>
    </source>
</evidence>
<dbReference type="GO" id="GO:0003924">
    <property type="term" value="F:GTPase activity"/>
    <property type="evidence" value="ECO:0007669"/>
    <property type="project" value="InterPro"/>
</dbReference>
<sequence>MNFSYRFKYIVIGDQGVGKSCLLLQFTDKRFRAVNDATIGVEFGNRFVTIDGKSIKLQIWDTAGQELYRSITRSYYRAAAAAFLVYDISKRKTFDHMTMWLNEMQEYSTSDMIFVLVGNKCDLSNEREVQKEEGEAFAQKHEIMFMETSAKTATNVEELFVNTAFKIYDKIKTGVIDPTNELNGIMLGRPQLSPDDSKHDNKCSPPPVMPIDDICANATWHQNGIIVAGENGEGSTLNQLNGPEGLFVDGNAAIYVADFWNSRVIVFELTCSHMSSFILVSSGRGGWWQRIGAKESIVIAGGNGHGDDINQLKRLASVIVDKIDTVYIVDFDNHRVVRWLKGSKSGSVIIGGRDIVSGIDQLSGPTDMAFDRQGNLYVTDYGNERVQMFTINKSSCTKSTS</sequence>
<proteinExistence type="inferred from homology"/>
<evidence type="ECO:0000256" key="4">
    <source>
        <dbReference type="ARBA" id="ARBA00022741"/>
    </source>
</evidence>
<comment type="caution">
    <text evidence="7">The sequence shown here is derived from an EMBL/GenBank/DDBJ whole genome shotgun (WGS) entry which is preliminary data.</text>
</comment>
<dbReference type="Proteomes" id="UP000663862">
    <property type="component" value="Unassembled WGS sequence"/>
</dbReference>
<evidence type="ECO:0000313" key="8">
    <source>
        <dbReference type="Proteomes" id="UP000663862"/>
    </source>
</evidence>
<dbReference type="InterPro" id="IPR011042">
    <property type="entry name" value="6-blade_b-propeller_TolB-like"/>
</dbReference>
<dbReference type="AlphaFoldDB" id="A0A820M2B4"/>
<dbReference type="PANTHER" id="PTHR47979">
    <property type="entry name" value="DRAB11-RELATED"/>
    <property type="match status" value="1"/>
</dbReference>
<dbReference type="SMART" id="SM00173">
    <property type="entry name" value="RAS"/>
    <property type="match status" value="1"/>
</dbReference>
<dbReference type="InterPro" id="IPR050209">
    <property type="entry name" value="Rab_GTPases_membrane_traffic"/>
</dbReference>
<dbReference type="InterPro" id="IPR001258">
    <property type="entry name" value="NHL_repeat"/>
</dbReference>
<dbReference type="PROSITE" id="PS51419">
    <property type="entry name" value="RAB"/>
    <property type="match status" value="1"/>
</dbReference>
<dbReference type="SMART" id="SM00176">
    <property type="entry name" value="RAN"/>
    <property type="match status" value="1"/>
</dbReference>
<dbReference type="GO" id="GO:0005525">
    <property type="term" value="F:GTP binding"/>
    <property type="evidence" value="ECO:0007669"/>
    <property type="project" value="InterPro"/>
</dbReference>
<protein>
    <submittedName>
        <fullName evidence="7">Uncharacterized protein</fullName>
    </submittedName>
</protein>
<dbReference type="InterPro" id="IPR027417">
    <property type="entry name" value="P-loop_NTPase"/>
</dbReference>
<dbReference type="Gene3D" id="2.40.10.500">
    <property type="match status" value="1"/>
</dbReference>
<dbReference type="SUPFAM" id="SSF101898">
    <property type="entry name" value="NHL repeat"/>
    <property type="match status" value="1"/>
</dbReference>
<dbReference type="NCBIfam" id="TIGR00231">
    <property type="entry name" value="small_GTP"/>
    <property type="match status" value="1"/>
</dbReference>
<dbReference type="PRINTS" id="PR00449">
    <property type="entry name" value="RASTRNSFRMNG"/>
</dbReference>
<evidence type="ECO:0000256" key="2">
    <source>
        <dbReference type="ARBA" id="ARBA00006270"/>
    </source>
</evidence>
<dbReference type="GO" id="GO:0012505">
    <property type="term" value="C:endomembrane system"/>
    <property type="evidence" value="ECO:0007669"/>
    <property type="project" value="UniProtKB-SubCell"/>
</dbReference>
<evidence type="ECO:0000256" key="3">
    <source>
        <dbReference type="ARBA" id="ARBA00022737"/>
    </source>
</evidence>
<comment type="similarity">
    <text evidence="2">Belongs to the small GTPase superfamily. Rab family.</text>
</comment>
<keyword evidence="4" id="KW-0547">Nucleotide-binding</keyword>
<feature type="repeat" description="NHL" evidence="6">
    <location>
        <begin position="234"/>
        <end position="270"/>
    </location>
</feature>
<dbReference type="InterPro" id="IPR001806">
    <property type="entry name" value="Small_GTPase"/>
</dbReference>
<evidence type="ECO:0000256" key="5">
    <source>
        <dbReference type="ARBA" id="ARBA00023136"/>
    </source>
</evidence>
<dbReference type="PROSITE" id="PS51421">
    <property type="entry name" value="RAS"/>
    <property type="match status" value="1"/>
</dbReference>
<gene>
    <name evidence="7" type="ORF">TSG867_LOCUS10531</name>
</gene>
<keyword evidence="3" id="KW-0677">Repeat</keyword>
<dbReference type="Gene3D" id="3.40.50.300">
    <property type="entry name" value="P-loop containing nucleotide triphosphate hydrolases"/>
    <property type="match status" value="1"/>
</dbReference>
<dbReference type="PROSITE" id="PS51125">
    <property type="entry name" value="NHL"/>
    <property type="match status" value="2"/>
</dbReference>